<sequence length="556" mass="61925">MSESPPGSPDSMTSASTLSDSSEPTYSWIPTVFSTPDPDVFAASQKPAPLRVRKQKSQKFDINKTLSPTMLDARCHRELPLEVYDCILNHLRRMHEADPAQYQQDLRCRSRHSTIQIFLADLYSQRKWYGSKPKTRLKSIQRLLHSCSHYVRTIVVVDGHTLAAASSRASAELADTLASIVEQCPNLERLVGVALPYTHDRSRLLDALSSRARLVEHIWTVDCNKRVWNGKQLKAVNKHGIATLSTEQVDFFASMHNNWHMLQTLVLHGTASANMSNERLFFDSFPSLPVLRHLCISNFNAHDFNDTHLLSIPHKLRSLRLDNLPGLTQAGLAHFFTKSIPVAARGLLKSLVLFDLNLHSTSLITDVFAALYSLRRLAIRTAHLDLDTSSEPGLASPCLSHLHWELTSRQKDQQPLALNAVLASSIAEDSFPALRHVHCPHDPAGLLQAVCRPLRPLRPDQIPHDDTNNIALAAYSRAAQALGGGQGRSGADIAKGGHGVVRFRVWDMDLGAQVGSLEVPLCLGRVEGVRVPEYELWPWVRDAVADKGFVELRKLF</sequence>
<gene>
    <name evidence="2" type="ORF">FH972_021704</name>
</gene>
<reference evidence="2 3" key="1">
    <citation type="submission" date="2019-06" db="EMBL/GenBank/DDBJ databases">
        <title>A chromosomal-level reference genome of Carpinus fangiana (Coryloideae, Betulaceae).</title>
        <authorList>
            <person name="Yang X."/>
            <person name="Wang Z."/>
            <person name="Zhang L."/>
            <person name="Hao G."/>
            <person name="Liu J."/>
            <person name="Yang Y."/>
        </authorList>
    </citation>
    <scope>NUCLEOTIDE SEQUENCE [LARGE SCALE GENOMIC DNA]</scope>
    <source>
        <strain evidence="2">Cfa_2016G</strain>
        <tissue evidence="2">Leaf</tissue>
    </source>
</reference>
<dbReference type="SUPFAM" id="SSF52047">
    <property type="entry name" value="RNI-like"/>
    <property type="match status" value="1"/>
</dbReference>
<accession>A0A5N6KQP2</accession>
<evidence type="ECO:0000313" key="2">
    <source>
        <dbReference type="EMBL" id="KAB8338759.1"/>
    </source>
</evidence>
<dbReference type="EMBL" id="VIBQ01000010">
    <property type="protein sequence ID" value="KAB8338759.1"/>
    <property type="molecule type" value="Genomic_DNA"/>
</dbReference>
<comment type="caution">
    <text evidence="2">The sequence shown here is derived from an EMBL/GenBank/DDBJ whole genome shotgun (WGS) entry which is preliminary data.</text>
</comment>
<dbReference type="InterPro" id="IPR032675">
    <property type="entry name" value="LRR_dom_sf"/>
</dbReference>
<dbReference type="OrthoDB" id="3210378at2759"/>
<evidence type="ECO:0000256" key="1">
    <source>
        <dbReference type="SAM" id="MobiDB-lite"/>
    </source>
</evidence>
<feature type="compositionally biased region" description="Low complexity" evidence="1">
    <location>
        <begin position="10"/>
        <end position="22"/>
    </location>
</feature>
<protein>
    <submittedName>
        <fullName evidence="2">Uncharacterized protein</fullName>
    </submittedName>
</protein>
<evidence type="ECO:0000313" key="3">
    <source>
        <dbReference type="Proteomes" id="UP000327013"/>
    </source>
</evidence>
<proteinExistence type="predicted"/>
<keyword evidence="3" id="KW-1185">Reference proteome</keyword>
<organism evidence="2 3">
    <name type="scientific">Carpinus fangiana</name>
    <dbReference type="NCBI Taxonomy" id="176857"/>
    <lineage>
        <taxon>Eukaryota</taxon>
        <taxon>Viridiplantae</taxon>
        <taxon>Streptophyta</taxon>
        <taxon>Embryophyta</taxon>
        <taxon>Tracheophyta</taxon>
        <taxon>Spermatophyta</taxon>
        <taxon>Magnoliopsida</taxon>
        <taxon>eudicotyledons</taxon>
        <taxon>Gunneridae</taxon>
        <taxon>Pentapetalae</taxon>
        <taxon>rosids</taxon>
        <taxon>fabids</taxon>
        <taxon>Fagales</taxon>
        <taxon>Betulaceae</taxon>
        <taxon>Carpinus</taxon>
    </lineage>
</organism>
<name>A0A5N6KQP2_9ROSI</name>
<dbReference type="Gene3D" id="3.80.10.10">
    <property type="entry name" value="Ribonuclease Inhibitor"/>
    <property type="match status" value="1"/>
</dbReference>
<dbReference type="Proteomes" id="UP000327013">
    <property type="component" value="Unassembled WGS sequence"/>
</dbReference>
<dbReference type="AlphaFoldDB" id="A0A5N6KQP2"/>
<feature type="region of interest" description="Disordered" evidence="1">
    <location>
        <begin position="1"/>
        <end position="23"/>
    </location>
</feature>